<proteinExistence type="predicted"/>
<dbReference type="AlphaFoldDB" id="A0A2J7R3B2"/>
<dbReference type="Pfam" id="PF16087">
    <property type="entry name" value="DUF4817"/>
    <property type="match status" value="1"/>
</dbReference>
<dbReference type="Proteomes" id="UP000235965">
    <property type="component" value="Unassembled WGS sequence"/>
</dbReference>
<keyword evidence="3" id="KW-1185">Reference proteome</keyword>
<gene>
    <name evidence="2" type="ORF">B7P43_G04811</name>
</gene>
<feature type="domain" description="DUF4817" evidence="1">
    <location>
        <begin position="3"/>
        <end position="54"/>
    </location>
</feature>
<evidence type="ECO:0000259" key="1">
    <source>
        <dbReference type="Pfam" id="PF16087"/>
    </source>
</evidence>
<accession>A0A2J7R3B2</accession>
<protein>
    <recommendedName>
        <fullName evidence="1">DUF4817 domain-containing protein</fullName>
    </recommendedName>
</protein>
<name>A0A2J7R3B2_9NEOP</name>
<dbReference type="EMBL" id="NEVH01007822">
    <property type="protein sequence ID" value="PNF35310.1"/>
    <property type="molecule type" value="Genomic_DNA"/>
</dbReference>
<sequence>MASLQQKAFCVLEFAKTNSVVTVQRAFRRRFGINPPCPTNIRRWFRQFQESGCLCKGKSLGRPRVSAEALRRADHSSKEAYRLCEQDYGTGKEARAQQRSVEPLMNEMKENLGVFYSTDTRTLGLPWE</sequence>
<dbReference type="InParanoid" id="A0A2J7R3B2"/>
<dbReference type="InterPro" id="IPR032135">
    <property type="entry name" value="DUF4817"/>
</dbReference>
<dbReference type="STRING" id="105785.A0A2J7R3B2"/>
<organism evidence="2 3">
    <name type="scientific">Cryptotermes secundus</name>
    <dbReference type="NCBI Taxonomy" id="105785"/>
    <lineage>
        <taxon>Eukaryota</taxon>
        <taxon>Metazoa</taxon>
        <taxon>Ecdysozoa</taxon>
        <taxon>Arthropoda</taxon>
        <taxon>Hexapoda</taxon>
        <taxon>Insecta</taxon>
        <taxon>Pterygota</taxon>
        <taxon>Neoptera</taxon>
        <taxon>Polyneoptera</taxon>
        <taxon>Dictyoptera</taxon>
        <taxon>Blattodea</taxon>
        <taxon>Blattoidea</taxon>
        <taxon>Termitoidae</taxon>
        <taxon>Kalotermitidae</taxon>
        <taxon>Cryptotermitinae</taxon>
        <taxon>Cryptotermes</taxon>
    </lineage>
</organism>
<reference evidence="2 3" key="1">
    <citation type="submission" date="2017-12" db="EMBL/GenBank/DDBJ databases">
        <title>Hemimetabolous genomes reveal molecular basis of termite eusociality.</title>
        <authorList>
            <person name="Harrison M.C."/>
            <person name="Jongepier E."/>
            <person name="Robertson H.M."/>
            <person name="Arning N."/>
            <person name="Bitard-Feildel T."/>
            <person name="Chao H."/>
            <person name="Childers C.P."/>
            <person name="Dinh H."/>
            <person name="Doddapaneni H."/>
            <person name="Dugan S."/>
            <person name="Gowin J."/>
            <person name="Greiner C."/>
            <person name="Han Y."/>
            <person name="Hu H."/>
            <person name="Hughes D.S.T."/>
            <person name="Huylmans A.-K."/>
            <person name="Kemena C."/>
            <person name="Kremer L.P.M."/>
            <person name="Lee S.L."/>
            <person name="Lopez-Ezquerra A."/>
            <person name="Mallet L."/>
            <person name="Monroy-Kuhn J.M."/>
            <person name="Moser A."/>
            <person name="Murali S.C."/>
            <person name="Muzny D.M."/>
            <person name="Otani S."/>
            <person name="Piulachs M.-D."/>
            <person name="Poelchau M."/>
            <person name="Qu J."/>
            <person name="Schaub F."/>
            <person name="Wada-Katsumata A."/>
            <person name="Worley K.C."/>
            <person name="Xie Q."/>
            <person name="Ylla G."/>
            <person name="Poulsen M."/>
            <person name="Gibbs R.A."/>
            <person name="Schal C."/>
            <person name="Richards S."/>
            <person name="Belles X."/>
            <person name="Korb J."/>
            <person name="Bornberg-Bauer E."/>
        </authorList>
    </citation>
    <scope>NUCLEOTIDE SEQUENCE [LARGE SCALE GENOMIC DNA]</scope>
    <source>
        <tissue evidence="2">Whole body</tissue>
    </source>
</reference>
<evidence type="ECO:0000313" key="2">
    <source>
        <dbReference type="EMBL" id="PNF35310.1"/>
    </source>
</evidence>
<comment type="caution">
    <text evidence="2">The sequence shown here is derived from an EMBL/GenBank/DDBJ whole genome shotgun (WGS) entry which is preliminary data.</text>
</comment>
<evidence type="ECO:0000313" key="3">
    <source>
        <dbReference type="Proteomes" id="UP000235965"/>
    </source>
</evidence>